<dbReference type="AlphaFoldDB" id="A0AAN8ADI7"/>
<protein>
    <submittedName>
        <fullName evidence="1">Uncharacterized protein</fullName>
    </submittedName>
</protein>
<accession>A0AAN8ADI7</accession>
<reference evidence="1 2" key="2">
    <citation type="journal article" date="2023" name="Mol. Biol. Evol.">
        <title>Genomics of Secondarily Temperate Adaptation in the Only Non-Antarctic Icefish.</title>
        <authorList>
            <person name="Rivera-Colon A.G."/>
            <person name="Rayamajhi N."/>
            <person name="Minhas B.F."/>
            <person name="Madrigal G."/>
            <person name="Bilyk K.T."/>
            <person name="Yoon V."/>
            <person name="Hune M."/>
            <person name="Gregory S."/>
            <person name="Cheng C.H.C."/>
            <person name="Catchen J.M."/>
        </authorList>
    </citation>
    <scope>NUCLEOTIDE SEQUENCE [LARGE SCALE GENOMIC DNA]</scope>
    <source>
        <strain evidence="1">JMC-PN-2008</strain>
    </source>
</reference>
<gene>
    <name evidence="1" type="ORF">PBY51_002136</name>
</gene>
<dbReference type="EMBL" id="JAUZQC010000022">
    <property type="protein sequence ID" value="KAK5851333.1"/>
    <property type="molecule type" value="Genomic_DNA"/>
</dbReference>
<evidence type="ECO:0000313" key="2">
    <source>
        <dbReference type="Proteomes" id="UP001346869"/>
    </source>
</evidence>
<dbReference type="Proteomes" id="UP001346869">
    <property type="component" value="Unassembled WGS sequence"/>
</dbReference>
<evidence type="ECO:0000313" key="1">
    <source>
        <dbReference type="EMBL" id="KAK5851333.1"/>
    </source>
</evidence>
<comment type="caution">
    <text evidence="1">The sequence shown here is derived from an EMBL/GenBank/DDBJ whole genome shotgun (WGS) entry which is preliminary data.</text>
</comment>
<keyword evidence="2" id="KW-1185">Reference proteome</keyword>
<reference evidence="1 2" key="1">
    <citation type="journal article" date="2023" name="Genes (Basel)">
        <title>Chromosome-Level Genome Assembly and Circadian Gene Repertoire of the Patagonia Blennie Eleginops maclovinus-The Closest Ancestral Proxy of Antarctic Cryonotothenioids.</title>
        <authorList>
            <person name="Cheng C.C."/>
            <person name="Rivera-Colon A.G."/>
            <person name="Minhas B.F."/>
            <person name="Wilson L."/>
            <person name="Rayamajhi N."/>
            <person name="Vargas-Chacoff L."/>
            <person name="Catchen J.M."/>
        </authorList>
    </citation>
    <scope>NUCLEOTIDE SEQUENCE [LARGE SCALE GENOMIC DNA]</scope>
    <source>
        <strain evidence="1">JMC-PN-2008</strain>
    </source>
</reference>
<sequence>MEQRYVVVSVTISSPCLTICSGPPQQEDGEMRSAQLLKPASCRQTRHHAGTGSSHERQSTKIAKYCYDCRRVCCSVWGLRKFKAAEGIILSSLCCRCDLQSEIPNLRHNVATEAIFKYKE</sequence>
<proteinExistence type="predicted"/>
<organism evidence="1 2">
    <name type="scientific">Eleginops maclovinus</name>
    <name type="common">Patagonian blennie</name>
    <name type="synonym">Eleginus maclovinus</name>
    <dbReference type="NCBI Taxonomy" id="56733"/>
    <lineage>
        <taxon>Eukaryota</taxon>
        <taxon>Metazoa</taxon>
        <taxon>Chordata</taxon>
        <taxon>Craniata</taxon>
        <taxon>Vertebrata</taxon>
        <taxon>Euteleostomi</taxon>
        <taxon>Actinopterygii</taxon>
        <taxon>Neopterygii</taxon>
        <taxon>Teleostei</taxon>
        <taxon>Neoteleostei</taxon>
        <taxon>Acanthomorphata</taxon>
        <taxon>Eupercaria</taxon>
        <taxon>Perciformes</taxon>
        <taxon>Notothenioidei</taxon>
        <taxon>Eleginopidae</taxon>
        <taxon>Eleginops</taxon>
    </lineage>
</organism>
<name>A0AAN8ADI7_ELEMC</name>